<dbReference type="EMBL" id="JACHBC010000018">
    <property type="protein sequence ID" value="MBB5564206.1"/>
    <property type="molecule type" value="Genomic_DNA"/>
</dbReference>
<evidence type="ECO:0000313" key="7">
    <source>
        <dbReference type="EMBL" id="MBB5564206.1"/>
    </source>
</evidence>
<dbReference type="GO" id="GO:0008933">
    <property type="term" value="F:peptidoglycan lytic transglycosylase activity"/>
    <property type="evidence" value="ECO:0007669"/>
    <property type="project" value="TreeGrafter"/>
</dbReference>
<comment type="caution">
    <text evidence="7">The sequence shown here is derived from an EMBL/GenBank/DDBJ whole genome shotgun (WGS) entry which is preliminary data.</text>
</comment>
<dbReference type="SUPFAM" id="SSF50685">
    <property type="entry name" value="Barwin-like endoglucanases"/>
    <property type="match status" value="1"/>
</dbReference>
<dbReference type="GO" id="GO:0019867">
    <property type="term" value="C:outer membrane"/>
    <property type="evidence" value="ECO:0007669"/>
    <property type="project" value="InterPro"/>
</dbReference>
<dbReference type="Pfam" id="PF06725">
    <property type="entry name" value="3D"/>
    <property type="match status" value="1"/>
</dbReference>
<dbReference type="AlphaFoldDB" id="A0A7W8XK07"/>
<dbReference type="PANTHER" id="PTHR30124:SF0">
    <property type="entry name" value="MEMBRANE-BOUND LYTIC MUREIN TRANSGLYCOSYLASE A"/>
    <property type="match status" value="1"/>
</dbReference>
<protein>
    <recommendedName>
        <fullName evidence="2">peptidoglycan lytic exotransglycosylase</fullName>
        <ecNumber evidence="2">4.2.2.n1</ecNumber>
    </recommendedName>
    <alternativeName>
        <fullName evidence="5">Murein hydrolase A</fullName>
    </alternativeName>
</protein>
<gene>
    <name evidence="7" type="ORF">GGI59_005914</name>
</gene>
<dbReference type="GO" id="GO:0071555">
    <property type="term" value="P:cell wall organization"/>
    <property type="evidence" value="ECO:0007669"/>
    <property type="project" value="UniProtKB-KW"/>
</dbReference>
<evidence type="ECO:0000256" key="3">
    <source>
        <dbReference type="ARBA" id="ARBA00023239"/>
    </source>
</evidence>
<dbReference type="GO" id="GO:0009253">
    <property type="term" value="P:peptidoglycan catabolic process"/>
    <property type="evidence" value="ECO:0007669"/>
    <property type="project" value="TreeGrafter"/>
</dbReference>
<dbReference type="GO" id="GO:0009254">
    <property type="term" value="P:peptidoglycan turnover"/>
    <property type="evidence" value="ECO:0007669"/>
    <property type="project" value="InterPro"/>
</dbReference>
<sequence>MSDHASDFVLQAISFDTLEGWKDDDPSGPFEVMRCCRRQITDVKPYRAGSLGLSSEDLLPLLIAAEDFTPSSPASARGFFETHCRPFLIRRKDGNPGFVTAFYEPEIEVSERPDDVFRFPFYRRPDDLIDLDDGNRPAELDDAYAFGRRHDDGRIGAYPDRRAIDQGFLEGRGLEIAWAKSKVDVFFVHVQGAARLRYRNGRIGRITYAAKAGHPFSAIGKLLIECGEIDRAEISMQSIRAWLARNPERVDEVLWHNRSYIFFREAPSRAIGSRTADPEVGPIAAAKVPLLAGRSLAVDRLIHTFGFPFFIRAESLTHLDQGRPFRRLMLALDTGSAIVGPVRGDIFTGSGYMAGESAGTVRNDADFAILIPNAAAGRFD</sequence>
<evidence type="ECO:0000256" key="4">
    <source>
        <dbReference type="ARBA" id="ARBA00023316"/>
    </source>
</evidence>
<reference evidence="7 8" key="1">
    <citation type="submission" date="2020-08" db="EMBL/GenBank/DDBJ databases">
        <title>Genomic Encyclopedia of Type Strains, Phase IV (KMG-V): Genome sequencing to study the core and pangenomes of soil and plant-associated prokaryotes.</title>
        <authorList>
            <person name="Whitman W."/>
        </authorList>
    </citation>
    <scope>NUCLEOTIDE SEQUENCE [LARGE SCALE GENOMIC DNA]</scope>
    <source>
        <strain evidence="7 8">SEMIA 4034</strain>
    </source>
</reference>
<dbReference type="Pfam" id="PF03562">
    <property type="entry name" value="MltA"/>
    <property type="match status" value="1"/>
</dbReference>
<evidence type="ECO:0000313" key="8">
    <source>
        <dbReference type="Proteomes" id="UP000528824"/>
    </source>
</evidence>
<dbReference type="SMART" id="SM00925">
    <property type="entry name" value="MltA"/>
    <property type="match status" value="1"/>
</dbReference>
<dbReference type="EC" id="4.2.2.n1" evidence="2"/>
<organism evidence="7 8">
    <name type="scientific">Rhizobium lentis</name>
    <dbReference type="NCBI Taxonomy" id="1138194"/>
    <lineage>
        <taxon>Bacteria</taxon>
        <taxon>Pseudomonadati</taxon>
        <taxon>Pseudomonadota</taxon>
        <taxon>Alphaproteobacteria</taxon>
        <taxon>Hyphomicrobiales</taxon>
        <taxon>Rhizobiaceae</taxon>
        <taxon>Rhizobium/Agrobacterium group</taxon>
        <taxon>Rhizobium</taxon>
    </lineage>
</organism>
<dbReference type="PIRSF" id="PIRSF019422">
    <property type="entry name" value="MltA"/>
    <property type="match status" value="1"/>
</dbReference>
<dbReference type="InterPro" id="IPR026044">
    <property type="entry name" value="MltA"/>
</dbReference>
<dbReference type="Gene3D" id="2.40.40.10">
    <property type="entry name" value="RlpA-like domain"/>
    <property type="match status" value="1"/>
</dbReference>
<proteinExistence type="predicted"/>
<dbReference type="RefSeq" id="WP_183919543.1">
    <property type="nucleotide sequence ID" value="NZ_JACHBB010000017.1"/>
</dbReference>
<comment type="catalytic activity">
    <reaction evidence="1">
        <text>Exolytic cleavage of the (1-&gt;4)-beta-glycosidic linkage between N-acetylmuramic acid (MurNAc) and N-acetylglucosamine (GlcNAc) residues in peptidoglycan, from either the reducing or the non-reducing ends of the peptidoglycan chains, with concomitant formation of a 1,6-anhydrobond in the MurNAc residue.</text>
        <dbReference type="EC" id="4.2.2.n1"/>
    </reaction>
</comment>
<feature type="domain" description="Lytic transglycosylase MltA" evidence="6">
    <location>
        <begin position="106"/>
        <end position="264"/>
    </location>
</feature>
<keyword evidence="4" id="KW-0961">Cell wall biogenesis/degradation</keyword>
<dbReference type="Proteomes" id="UP000528824">
    <property type="component" value="Unassembled WGS sequence"/>
</dbReference>
<accession>A0A7W8XK07</accession>
<keyword evidence="3" id="KW-0456">Lyase</keyword>
<dbReference type="PANTHER" id="PTHR30124">
    <property type="entry name" value="MEMBRANE-BOUND LYTIC MUREIN TRANSGLYCOSYLASE A"/>
    <property type="match status" value="1"/>
</dbReference>
<dbReference type="Gene3D" id="2.40.240.50">
    <property type="entry name" value="Barwin-like endoglucanases"/>
    <property type="match status" value="1"/>
</dbReference>
<evidence type="ECO:0000256" key="5">
    <source>
        <dbReference type="ARBA" id="ARBA00030918"/>
    </source>
</evidence>
<dbReference type="InterPro" id="IPR005300">
    <property type="entry name" value="MltA_B"/>
</dbReference>
<dbReference type="InterPro" id="IPR010611">
    <property type="entry name" value="3D_dom"/>
</dbReference>
<dbReference type="GO" id="GO:0004553">
    <property type="term" value="F:hydrolase activity, hydrolyzing O-glycosyl compounds"/>
    <property type="evidence" value="ECO:0007669"/>
    <property type="project" value="InterPro"/>
</dbReference>
<evidence type="ECO:0000256" key="1">
    <source>
        <dbReference type="ARBA" id="ARBA00001420"/>
    </source>
</evidence>
<evidence type="ECO:0000256" key="2">
    <source>
        <dbReference type="ARBA" id="ARBA00012587"/>
    </source>
</evidence>
<dbReference type="InterPro" id="IPR036908">
    <property type="entry name" value="RlpA-like_sf"/>
</dbReference>
<dbReference type="CDD" id="cd14485">
    <property type="entry name" value="mltA_like_LT_A"/>
    <property type="match status" value="1"/>
</dbReference>
<keyword evidence="8" id="KW-1185">Reference proteome</keyword>
<dbReference type="CDD" id="cd14668">
    <property type="entry name" value="mlta_B"/>
    <property type="match status" value="1"/>
</dbReference>
<evidence type="ECO:0000259" key="6">
    <source>
        <dbReference type="SMART" id="SM00925"/>
    </source>
</evidence>
<name>A0A7W8XK07_9HYPH</name>